<comment type="caution">
    <text evidence="1">The sequence shown here is derived from an EMBL/GenBank/DDBJ whole genome shotgun (WGS) entry which is preliminary data.</text>
</comment>
<sequence>MSGLVDMWTTEMAKLKEKGQTLFSKGSGPSNDGSFDVVKEKGGSSVSASNGLSSAFSRVMGANSALALCSEASVSMIVECSSP</sequence>
<dbReference type="OrthoDB" id="607613at2759"/>
<keyword evidence="2" id="KW-1185">Reference proteome</keyword>
<dbReference type="EMBL" id="JXTC01000450">
    <property type="protein sequence ID" value="PON53042.1"/>
    <property type="molecule type" value="Genomic_DNA"/>
</dbReference>
<evidence type="ECO:0000313" key="2">
    <source>
        <dbReference type="Proteomes" id="UP000237000"/>
    </source>
</evidence>
<proteinExistence type="predicted"/>
<dbReference type="PANTHER" id="PTHR38222:SF1">
    <property type="entry name" value="TFIIS N-TERMINAL DOMAIN-CONTAINING PROTEIN"/>
    <property type="match status" value="1"/>
</dbReference>
<dbReference type="AlphaFoldDB" id="A0A2P5BW81"/>
<evidence type="ECO:0000313" key="1">
    <source>
        <dbReference type="EMBL" id="PON53042.1"/>
    </source>
</evidence>
<name>A0A2P5BW81_TREOI</name>
<dbReference type="InParanoid" id="A0A2P5BW81"/>
<reference evidence="2" key="1">
    <citation type="submission" date="2016-06" db="EMBL/GenBank/DDBJ databases">
        <title>Parallel loss of symbiosis genes in relatives of nitrogen-fixing non-legume Parasponia.</title>
        <authorList>
            <person name="Van Velzen R."/>
            <person name="Holmer R."/>
            <person name="Bu F."/>
            <person name="Rutten L."/>
            <person name="Van Zeijl A."/>
            <person name="Liu W."/>
            <person name="Santuari L."/>
            <person name="Cao Q."/>
            <person name="Sharma T."/>
            <person name="Shen D."/>
            <person name="Roswanjaya Y."/>
            <person name="Wardhani T."/>
            <person name="Kalhor M.S."/>
            <person name="Jansen J."/>
            <person name="Van den Hoogen J."/>
            <person name="Gungor B."/>
            <person name="Hartog M."/>
            <person name="Hontelez J."/>
            <person name="Verver J."/>
            <person name="Yang W.-C."/>
            <person name="Schijlen E."/>
            <person name="Repin R."/>
            <person name="Schilthuizen M."/>
            <person name="Schranz E."/>
            <person name="Heidstra R."/>
            <person name="Miyata K."/>
            <person name="Fedorova E."/>
            <person name="Kohlen W."/>
            <person name="Bisseling T."/>
            <person name="Smit S."/>
            <person name="Geurts R."/>
        </authorList>
    </citation>
    <scope>NUCLEOTIDE SEQUENCE [LARGE SCALE GENOMIC DNA]</scope>
    <source>
        <strain evidence="2">cv. RG33-2</strain>
    </source>
</reference>
<protein>
    <submittedName>
        <fullName evidence="1">Uncharacterized protein</fullName>
    </submittedName>
</protein>
<accession>A0A2P5BW81</accession>
<gene>
    <name evidence="1" type="ORF">TorRG33x02_306480</name>
</gene>
<organism evidence="1 2">
    <name type="scientific">Trema orientale</name>
    <name type="common">Charcoal tree</name>
    <name type="synonym">Celtis orientalis</name>
    <dbReference type="NCBI Taxonomy" id="63057"/>
    <lineage>
        <taxon>Eukaryota</taxon>
        <taxon>Viridiplantae</taxon>
        <taxon>Streptophyta</taxon>
        <taxon>Embryophyta</taxon>
        <taxon>Tracheophyta</taxon>
        <taxon>Spermatophyta</taxon>
        <taxon>Magnoliopsida</taxon>
        <taxon>eudicotyledons</taxon>
        <taxon>Gunneridae</taxon>
        <taxon>Pentapetalae</taxon>
        <taxon>rosids</taxon>
        <taxon>fabids</taxon>
        <taxon>Rosales</taxon>
        <taxon>Cannabaceae</taxon>
        <taxon>Trema</taxon>
    </lineage>
</organism>
<dbReference type="PANTHER" id="PTHR38222">
    <property type="entry name" value="TFIIS N-TERMINAL DOMAIN-CONTAINING PROTEIN"/>
    <property type="match status" value="1"/>
</dbReference>
<dbReference type="Proteomes" id="UP000237000">
    <property type="component" value="Unassembled WGS sequence"/>
</dbReference>